<evidence type="ECO:0000313" key="5">
    <source>
        <dbReference type="Proteomes" id="UP000608522"/>
    </source>
</evidence>
<reference evidence="5" key="1">
    <citation type="submission" date="2023-07" db="EMBL/GenBank/DDBJ databases">
        <title>Whole genome shotgun sequence of Streptomyces spororaveus NBRC 15456.</title>
        <authorList>
            <person name="Komaki H."/>
            <person name="Tamura T."/>
        </authorList>
    </citation>
    <scope>NUCLEOTIDE SEQUENCE [LARGE SCALE GENOMIC DNA]</scope>
    <source>
        <strain evidence="5">NBRC 15456</strain>
    </source>
</reference>
<dbReference type="Proteomes" id="UP000608522">
    <property type="component" value="Unassembled WGS sequence"/>
</dbReference>
<evidence type="ECO:0000259" key="2">
    <source>
        <dbReference type="Pfam" id="PF00881"/>
    </source>
</evidence>
<dbReference type="Pfam" id="PF22767">
    <property type="entry name" value="ThcOx"/>
    <property type="match status" value="1"/>
</dbReference>
<dbReference type="RefSeq" id="WP_202199269.1">
    <property type="nucleotide sequence ID" value="NZ_BAAATO010000005.1"/>
</dbReference>
<comment type="caution">
    <text evidence="4">The sequence shown here is derived from an EMBL/GenBank/DDBJ whole genome shotgun (WGS) entry which is preliminary data.</text>
</comment>
<feature type="region of interest" description="Disordered" evidence="1">
    <location>
        <begin position="17"/>
        <end position="42"/>
    </location>
</feature>
<dbReference type="EMBL" id="BNED01000005">
    <property type="protein sequence ID" value="GHI77158.1"/>
    <property type="molecule type" value="Genomic_DNA"/>
</dbReference>
<dbReference type="Gene3D" id="3.40.109.10">
    <property type="entry name" value="NADH Oxidase"/>
    <property type="match status" value="1"/>
</dbReference>
<dbReference type="CDD" id="cd02142">
    <property type="entry name" value="McbC_SagB-like_oxidoreductase"/>
    <property type="match status" value="1"/>
</dbReference>
<accession>A0ABQ3T9T4</accession>
<evidence type="ECO:0000259" key="3">
    <source>
        <dbReference type="Pfam" id="PF22767"/>
    </source>
</evidence>
<feature type="domain" description="Nitroreductase" evidence="2">
    <location>
        <begin position="314"/>
        <end position="490"/>
    </location>
</feature>
<evidence type="ECO:0000256" key="1">
    <source>
        <dbReference type="SAM" id="MobiDB-lite"/>
    </source>
</evidence>
<sequence length="523" mass="55526">MRIHQLAGTELAELWSLRPDSSLREEDPANAPAGPAGEGGRPGPVVVLESCWGSTRIERPGPHFAELLRRMTLGPVSPANVLAPFPPVLCEADAAALAPEVTALRANLASVQNCVVRTLALGGTPLLSVVPIAADARFEPCPPPADRPLRAGDRRLSRFALLHSGEHGLHLESPLSQHRVEVHHPAVGWVLGELGGGRDASAAATGRRPLEERAVTLVHAYLAAAGMTTPFDGTAYAEDSDPALTGWTPADLFLHARSRPGRTDADLGMTYPLAGRAPAQPPVKTPDGRAPVLLERPCLTRLRTDDPPFTEVLEERRSTRSFAAQDPSLGQLGELLYRAARVRAVLPPHAGDPTRSWRTRRPYPSAGSSYGLEIYVVAVRCSGLPPGAYHYDPLEHRLEPVHGDPQALADILADARSLAGMDEQPPLLVVLTSRLLRVATQFSSVAYASVLKEVGALQQTFYLVCAAMGMGACALTAGDVGAVARALGVDWLAEPSVGEIVFGLPRTVDASKESNIPPIPGSN</sequence>
<protein>
    <submittedName>
        <fullName evidence="4">SagB-type dehydrogenase domain-containing protein</fullName>
    </submittedName>
</protein>
<dbReference type="InterPro" id="IPR052544">
    <property type="entry name" value="Bacteriocin_Proc_Enz"/>
</dbReference>
<feature type="domain" description="Cyanobactin oxidase ThcOx second" evidence="3">
    <location>
        <begin position="155"/>
        <end position="264"/>
    </location>
</feature>
<dbReference type="SUPFAM" id="SSF55469">
    <property type="entry name" value="FMN-dependent nitroreductase-like"/>
    <property type="match status" value="1"/>
</dbReference>
<dbReference type="InterPro" id="IPR054488">
    <property type="entry name" value="ThcOx_dom2"/>
</dbReference>
<dbReference type="InterPro" id="IPR020051">
    <property type="entry name" value="SagB-type_dehydrogenase"/>
</dbReference>
<dbReference type="InterPro" id="IPR000415">
    <property type="entry name" value="Nitroreductase-like"/>
</dbReference>
<keyword evidence="5" id="KW-1185">Reference proteome</keyword>
<proteinExistence type="predicted"/>
<organism evidence="4 5">
    <name type="scientific">Streptomyces spororaveus</name>
    <dbReference type="NCBI Taxonomy" id="284039"/>
    <lineage>
        <taxon>Bacteria</taxon>
        <taxon>Bacillati</taxon>
        <taxon>Actinomycetota</taxon>
        <taxon>Actinomycetes</taxon>
        <taxon>Kitasatosporales</taxon>
        <taxon>Streptomycetaceae</taxon>
        <taxon>Streptomyces</taxon>
    </lineage>
</organism>
<dbReference type="NCBIfam" id="TIGR03605">
    <property type="entry name" value="antibiot_sagB"/>
    <property type="match status" value="1"/>
</dbReference>
<name>A0ABQ3T9T4_9ACTN</name>
<gene>
    <name evidence="4" type="ORF">Sspor_27190</name>
</gene>
<dbReference type="Pfam" id="PF00881">
    <property type="entry name" value="Nitroreductase"/>
    <property type="match status" value="1"/>
</dbReference>
<evidence type="ECO:0000313" key="4">
    <source>
        <dbReference type="EMBL" id="GHI77158.1"/>
    </source>
</evidence>
<dbReference type="InterPro" id="IPR029479">
    <property type="entry name" value="Nitroreductase"/>
</dbReference>
<dbReference type="PANTHER" id="PTHR43745:SF2">
    <property type="entry name" value="NITROREDUCTASE MJ1384-RELATED"/>
    <property type="match status" value="1"/>
</dbReference>
<dbReference type="PANTHER" id="PTHR43745">
    <property type="entry name" value="NITROREDUCTASE MJ1384-RELATED"/>
    <property type="match status" value="1"/>
</dbReference>